<keyword evidence="4" id="KW-1185">Reference proteome</keyword>
<sequence length="139" mass="16049">MKKIMIAVWVITIGGLGYLLFFHSPNRNLPNASFFTIKDIKTKHLKETIHITEKEKLSDITNILNQSKSLSKNIDFKLAGEPNLEMRLTYENTKEEKLSIWDDFEKGQTLISSDATGYYKLNDTQYEQLLRVIHVSNPS</sequence>
<dbReference type="RefSeq" id="WP_188388289.1">
    <property type="nucleotide sequence ID" value="NZ_BMFK01000001.1"/>
</dbReference>
<accession>A0A917AS21</accession>
<dbReference type="Proteomes" id="UP000605259">
    <property type="component" value="Unassembled WGS sequence"/>
</dbReference>
<dbReference type="EMBL" id="BMFK01000001">
    <property type="protein sequence ID" value="GGE70784.1"/>
    <property type="molecule type" value="Genomic_DNA"/>
</dbReference>
<feature type="transmembrane region" description="Helical" evidence="1">
    <location>
        <begin position="6"/>
        <end position="22"/>
    </location>
</feature>
<keyword evidence="1" id="KW-1133">Transmembrane helix</keyword>
<keyword evidence="1" id="KW-0812">Transmembrane</keyword>
<evidence type="ECO:0000256" key="1">
    <source>
        <dbReference type="SAM" id="Phobius"/>
    </source>
</evidence>
<dbReference type="Pfam" id="PF26353">
    <property type="entry name" value="YhfM"/>
    <property type="match status" value="1"/>
</dbReference>
<comment type="caution">
    <text evidence="3">The sequence shown here is derived from an EMBL/GenBank/DDBJ whole genome shotgun (WGS) entry which is preliminary data.</text>
</comment>
<protein>
    <recommendedName>
        <fullName evidence="2">YhfM-like domain-containing protein</fullName>
    </recommendedName>
</protein>
<organism evidence="3 4">
    <name type="scientific">Priestia taiwanensis</name>
    <dbReference type="NCBI Taxonomy" id="1347902"/>
    <lineage>
        <taxon>Bacteria</taxon>
        <taxon>Bacillati</taxon>
        <taxon>Bacillota</taxon>
        <taxon>Bacilli</taxon>
        <taxon>Bacillales</taxon>
        <taxon>Bacillaceae</taxon>
        <taxon>Priestia</taxon>
    </lineage>
</organism>
<evidence type="ECO:0000313" key="3">
    <source>
        <dbReference type="EMBL" id="GGE70784.1"/>
    </source>
</evidence>
<dbReference type="AlphaFoldDB" id="A0A917AS21"/>
<evidence type="ECO:0000259" key="2">
    <source>
        <dbReference type="Pfam" id="PF26353"/>
    </source>
</evidence>
<feature type="domain" description="YhfM-like" evidence="2">
    <location>
        <begin position="41"/>
        <end position="134"/>
    </location>
</feature>
<proteinExistence type="predicted"/>
<reference evidence="3" key="1">
    <citation type="journal article" date="2014" name="Int. J. Syst. Evol. Microbiol.">
        <title>Complete genome sequence of Corynebacterium casei LMG S-19264T (=DSM 44701T), isolated from a smear-ripened cheese.</title>
        <authorList>
            <consortium name="US DOE Joint Genome Institute (JGI-PGF)"/>
            <person name="Walter F."/>
            <person name="Albersmeier A."/>
            <person name="Kalinowski J."/>
            <person name="Ruckert C."/>
        </authorList>
    </citation>
    <scope>NUCLEOTIDE SEQUENCE</scope>
    <source>
        <strain evidence="3">CGMCC 1.12698</strain>
    </source>
</reference>
<reference evidence="3" key="2">
    <citation type="submission" date="2020-09" db="EMBL/GenBank/DDBJ databases">
        <authorList>
            <person name="Sun Q."/>
            <person name="Zhou Y."/>
        </authorList>
    </citation>
    <scope>NUCLEOTIDE SEQUENCE</scope>
    <source>
        <strain evidence="3">CGMCC 1.12698</strain>
    </source>
</reference>
<dbReference type="InterPro" id="IPR058780">
    <property type="entry name" value="YhfM-like_dom"/>
</dbReference>
<evidence type="ECO:0000313" key="4">
    <source>
        <dbReference type="Proteomes" id="UP000605259"/>
    </source>
</evidence>
<gene>
    <name evidence="3" type="ORF">GCM10007140_20800</name>
</gene>
<keyword evidence="1" id="KW-0472">Membrane</keyword>
<name>A0A917AS21_9BACI</name>